<evidence type="ECO:0000256" key="10">
    <source>
        <dbReference type="ARBA" id="ARBA00022692"/>
    </source>
</evidence>
<dbReference type="InterPro" id="IPR018513">
    <property type="entry name" value="Cell_synthase_bac"/>
</dbReference>
<feature type="chain" id="PRO_5026775376" description="Cyclic di-GMP-binding protein" evidence="17">
    <location>
        <begin position="16"/>
        <end position="797"/>
    </location>
</feature>
<dbReference type="Pfam" id="PF03170">
    <property type="entry name" value="BcsB"/>
    <property type="match status" value="1"/>
</dbReference>
<dbReference type="EMBL" id="CACRTZ010000006">
    <property type="protein sequence ID" value="VYU09153.1"/>
    <property type="molecule type" value="Genomic_DNA"/>
</dbReference>
<evidence type="ECO:0000256" key="16">
    <source>
        <dbReference type="SAM" id="MobiDB-lite"/>
    </source>
</evidence>
<feature type="signal peptide" evidence="17">
    <location>
        <begin position="1"/>
        <end position="15"/>
    </location>
</feature>
<evidence type="ECO:0000256" key="9">
    <source>
        <dbReference type="ARBA" id="ARBA00022636"/>
    </source>
</evidence>
<comment type="function">
    <text evidence="1 15">Binds the cellulose synthase activator, bis-(3'-5') cyclic diguanylic acid (c-di-GMP).</text>
</comment>
<evidence type="ECO:0000256" key="12">
    <source>
        <dbReference type="ARBA" id="ARBA00022989"/>
    </source>
</evidence>
<dbReference type="PRINTS" id="PR01440">
    <property type="entry name" value="CELLSNTHASEB"/>
</dbReference>
<evidence type="ECO:0000256" key="13">
    <source>
        <dbReference type="ARBA" id="ARBA00023136"/>
    </source>
</evidence>
<dbReference type="AlphaFoldDB" id="A0A6N3C817"/>
<keyword evidence="8 15" id="KW-0997">Cell inner membrane</keyword>
<evidence type="ECO:0000256" key="8">
    <source>
        <dbReference type="ARBA" id="ARBA00022519"/>
    </source>
</evidence>
<keyword evidence="12 15" id="KW-1133">Transmembrane helix</keyword>
<dbReference type="Gene3D" id="2.60.120.260">
    <property type="entry name" value="Galactose-binding domain-like"/>
    <property type="match status" value="2"/>
</dbReference>
<feature type="compositionally biased region" description="Low complexity" evidence="16">
    <location>
        <begin position="32"/>
        <end position="41"/>
    </location>
</feature>
<sequence length="797" mass="86795">MAVGMSALPSLMTHAAPANPAAPTVPAVAPATQPVATPAPTQSETLTPVTPVEGQTTPAPAAGNQTPGQVMPGVPGAGAPVVADGAPSRNVKLTFADIAPPPGSMVLRGINPNNAIEFGTRSDEVVSKAMLNLEYTPSPSLLPVQSQLKVYLNDELMGVLPVTKEQLGKKIRAQVPIDPLYITDFNRVRLEFVGHYQEVCENPASSTLWMDIGRSSSLELSYQRLAVQNDLSHFPIPFFDPRDNRPLTLPMVFAGAPDLMQQQAAAVIASWFGSRTGWRGQRFPAVFDALPESNAIVFATNDKRPDFLRDAPAVQAPTITMMNHPTNPYVKLLVVFGRDDKDLLQAAKGIAQGNVLFRGSSVTVDEVKPLLARKPYDAPNWVRTDRAVTFGELKSYEEQLQSVGLQPSSINLALNLPPDLYLLRSNGIDMHLNYRYTAPPTRDNSRMDISLNNQFLQYFSLTSNQDSNRLLLRLPVLQGLLDGKTDVAIPALKLGAVNQLRFDFQYMNPMPGGTVDNCVTFQPVQNRVVIGDDSTIDFSQYYHFIAMPDLRAFANAGFPFSRMADLSETMVVMPPNPTPGQLTTLFDALGTVGAQTGFPAINVTLTDDGSQIQGKDADIMIVGAIPEKLKDDKRIDLLMNAAQSWVKTPLRQTPFPGAGPDDADRKADAQTAVTSSGPMAAIIGFQSPYNEQRSVVALLADSPRGYELLNEAMNDSGKRAAIYGSVSVIRESGVNGLRVGDIYYVGHLPWFERVWYALANHPVLLALLAAVSVVLLAWVLWRLLRIISRRRLDPDHE</sequence>
<dbReference type="UniPathway" id="UPA00694"/>
<feature type="compositionally biased region" description="Polar residues" evidence="16">
    <location>
        <begin position="42"/>
        <end position="68"/>
    </location>
</feature>
<evidence type="ECO:0000256" key="2">
    <source>
        <dbReference type="ARBA" id="ARBA00004377"/>
    </source>
</evidence>
<evidence type="ECO:0000256" key="4">
    <source>
        <dbReference type="ARBA" id="ARBA00010714"/>
    </source>
</evidence>
<evidence type="ECO:0000313" key="18">
    <source>
        <dbReference type="EMBL" id="VYU09153.1"/>
    </source>
</evidence>
<reference evidence="18" key="1">
    <citation type="submission" date="2019-11" db="EMBL/GenBank/DDBJ databases">
        <authorList>
            <person name="Feng L."/>
        </authorList>
    </citation>
    <scope>NUCLEOTIDE SEQUENCE</scope>
    <source>
        <strain evidence="18">EMassiliensisLFYP7</strain>
    </source>
</reference>
<dbReference type="GO" id="GO:0005886">
    <property type="term" value="C:plasma membrane"/>
    <property type="evidence" value="ECO:0007669"/>
    <property type="project" value="UniProtKB-SubCell"/>
</dbReference>
<organism evidence="18">
    <name type="scientific">Phytobacter massiliensis</name>
    <dbReference type="NCBI Taxonomy" id="1485952"/>
    <lineage>
        <taxon>Bacteria</taxon>
        <taxon>Pseudomonadati</taxon>
        <taxon>Pseudomonadota</taxon>
        <taxon>Gammaproteobacteria</taxon>
        <taxon>Enterobacterales</taxon>
        <taxon>Enterobacteriaceae</taxon>
        <taxon>Phytobacter</taxon>
    </lineage>
</organism>
<name>A0A6N3C817_9ENTR</name>
<keyword evidence="11 15" id="KW-0135">Cellulose biosynthesis</keyword>
<dbReference type="NCBIfam" id="NF008325">
    <property type="entry name" value="PRK11114.1-3"/>
    <property type="match status" value="1"/>
</dbReference>
<keyword evidence="13 15" id="KW-0472">Membrane</keyword>
<dbReference type="PANTHER" id="PTHR39083:SF1">
    <property type="entry name" value="CYCLIC DI-GMP-BINDING PROTEIN"/>
    <property type="match status" value="1"/>
</dbReference>
<keyword evidence="10 15" id="KW-0812">Transmembrane</keyword>
<accession>A0A6N3C817</accession>
<comment type="subunit">
    <text evidence="5 15">Tightly associated with the cellulose synthase catalytic subunit.</text>
</comment>
<keyword evidence="9 15" id="KW-0973">c-di-GMP</keyword>
<evidence type="ECO:0000256" key="7">
    <source>
        <dbReference type="ARBA" id="ARBA00022475"/>
    </source>
</evidence>
<evidence type="ECO:0000256" key="5">
    <source>
        <dbReference type="ARBA" id="ARBA00011437"/>
    </source>
</evidence>
<dbReference type="InterPro" id="IPR003920">
    <property type="entry name" value="Cell_synth_B"/>
</dbReference>
<dbReference type="GO" id="GO:0030244">
    <property type="term" value="P:cellulose biosynthetic process"/>
    <property type="evidence" value="ECO:0007669"/>
    <property type="project" value="UniProtKB-KW"/>
</dbReference>
<evidence type="ECO:0000256" key="6">
    <source>
        <dbReference type="ARBA" id="ARBA00021844"/>
    </source>
</evidence>
<keyword evidence="17" id="KW-0732">Signal</keyword>
<comment type="subcellular location">
    <subcellularLocation>
        <location evidence="2">Cell inner membrane</location>
        <topology evidence="2">Single-pass membrane protein</topology>
    </subcellularLocation>
</comment>
<comment type="pathway">
    <text evidence="3 15">Glycan metabolism; bacterial cellulose biosynthesis.</text>
</comment>
<evidence type="ECO:0000256" key="15">
    <source>
        <dbReference type="RuleBase" id="RU365021"/>
    </source>
</evidence>
<comment type="similarity">
    <text evidence="4 15">Belongs to the AcsB/BcsB family.</text>
</comment>
<evidence type="ECO:0000256" key="14">
    <source>
        <dbReference type="ARBA" id="ARBA00033444"/>
    </source>
</evidence>
<feature type="region of interest" description="Disordered" evidence="16">
    <location>
        <begin position="32"/>
        <end position="70"/>
    </location>
</feature>
<dbReference type="NCBIfam" id="NF008323">
    <property type="entry name" value="PRK11114.1-1"/>
    <property type="match status" value="1"/>
</dbReference>
<dbReference type="PANTHER" id="PTHR39083">
    <property type="entry name" value="CYCLIC DI-GMP-BINDING PROTEIN"/>
    <property type="match status" value="1"/>
</dbReference>
<keyword evidence="7 15" id="KW-1003">Cell membrane</keyword>
<evidence type="ECO:0000256" key="17">
    <source>
        <dbReference type="SAM" id="SignalP"/>
    </source>
</evidence>
<dbReference type="GO" id="GO:0006011">
    <property type="term" value="P:UDP-alpha-D-glucose metabolic process"/>
    <property type="evidence" value="ECO:0007669"/>
    <property type="project" value="InterPro"/>
</dbReference>
<protein>
    <recommendedName>
        <fullName evidence="6 15">Cyclic di-GMP-binding protein</fullName>
    </recommendedName>
    <alternativeName>
        <fullName evidence="14 15">Cellulose synthase regulatory subunit</fullName>
    </alternativeName>
</protein>
<evidence type="ECO:0000256" key="11">
    <source>
        <dbReference type="ARBA" id="ARBA00022916"/>
    </source>
</evidence>
<evidence type="ECO:0000256" key="1">
    <source>
        <dbReference type="ARBA" id="ARBA00002057"/>
    </source>
</evidence>
<evidence type="ECO:0000256" key="3">
    <source>
        <dbReference type="ARBA" id="ARBA00005186"/>
    </source>
</evidence>
<proteinExistence type="inferred from homology"/>
<feature type="transmembrane region" description="Helical" evidence="15">
    <location>
        <begin position="763"/>
        <end position="781"/>
    </location>
</feature>
<gene>
    <name evidence="18" type="primary">bcsB_1</name>
    <name evidence="18" type="ORF">EMLFYP7_01376</name>
</gene>